<dbReference type="AlphaFoldDB" id="A0A4Y1WXL5"/>
<name>A0A4Y1WXL5_9BACT</name>
<protein>
    <submittedName>
        <fullName evidence="3">Uncharacterized protein</fullName>
    </submittedName>
</protein>
<dbReference type="RefSeq" id="WP_032135191.1">
    <property type="nucleotide sequence ID" value="NZ_AP019736.1"/>
</dbReference>
<dbReference type="InterPro" id="IPR054231">
    <property type="entry name" value="DUF6956"/>
</dbReference>
<dbReference type="EMBL" id="AP019736">
    <property type="protein sequence ID" value="BBL05697.1"/>
    <property type="molecule type" value="Genomic_DNA"/>
</dbReference>
<sequence>MKTTEVNKELIGRRCECISFGTMVTGVIEDITVTKYTAEVKVRYDEPQRWGNEILHSGWAHGDKDDESGSLKYLRLLPESVRPDYETLVVTFGEPIRTLERRIFDDPQAWGVSTLKEWIDGYESTRFTQIGDRTAVVTFEYNMASVREWLARHTEIETCKTA</sequence>
<evidence type="ECO:0000313" key="3">
    <source>
        <dbReference type="EMBL" id="BBL05697.1"/>
    </source>
</evidence>
<evidence type="ECO:0000259" key="1">
    <source>
        <dbReference type="Pfam" id="PF22273"/>
    </source>
</evidence>
<accession>A0A4Y1WXL5</accession>
<feature type="domain" description="DUF6956" evidence="1">
    <location>
        <begin position="82"/>
        <end position="160"/>
    </location>
</feature>
<dbReference type="OrthoDB" id="1073790at2"/>
<evidence type="ECO:0000259" key="2">
    <source>
        <dbReference type="Pfam" id="PF23919"/>
    </source>
</evidence>
<dbReference type="InterPro" id="IPR055682">
    <property type="entry name" value="DUF7258"/>
</dbReference>
<gene>
    <name evidence="3" type="ORF">A5CPEGH6_03350</name>
</gene>
<dbReference type="KEGG" id="ada:A5CPEGH6_03350"/>
<dbReference type="Pfam" id="PF23919">
    <property type="entry name" value="DUF7258"/>
    <property type="match status" value="1"/>
</dbReference>
<proteinExistence type="predicted"/>
<reference evidence="4" key="1">
    <citation type="submission" date="2019-06" db="EMBL/GenBank/DDBJ databases">
        <title>Alistipes onderdonkii subsp. vulgaris subsp. nov., Alistipes dispar sp. nov. and Alistipes communis sp. nov., isolated from human faeces, and creation of Alistipes onderdonkii subsp. onderdonkii subsp. nov.</title>
        <authorList>
            <person name="Sakamoto M."/>
            <person name="Ikeyama N."/>
            <person name="Ogata Y."/>
            <person name="Suda W."/>
            <person name="Iino T."/>
            <person name="Hattori M."/>
            <person name="Ohkuma M."/>
        </authorList>
    </citation>
    <scope>NUCLEOTIDE SEQUENCE [LARGE SCALE GENOMIC DNA]</scope>
    <source>
        <strain evidence="4">5CPEGH6</strain>
    </source>
</reference>
<dbReference type="Pfam" id="PF22273">
    <property type="entry name" value="DUF6956"/>
    <property type="match status" value="1"/>
</dbReference>
<dbReference type="GeneID" id="98672310"/>
<organism evidence="3 4">
    <name type="scientific">Alistipes dispar</name>
    <dbReference type="NCBI Taxonomy" id="2585119"/>
    <lineage>
        <taxon>Bacteria</taxon>
        <taxon>Pseudomonadati</taxon>
        <taxon>Bacteroidota</taxon>
        <taxon>Bacteroidia</taxon>
        <taxon>Bacteroidales</taxon>
        <taxon>Rikenellaceae</taxon>
        <taxon>Alistipes</taxon>
    </lineage>
</organism>
<feature type="domain" description="DUF7258" evidence="2">
    <location>
        <begin position="1"/>
        <end position="76"/>
    </location>
</feature>
<evidence type="ECO:0000313" key="4">
    <source>
        <dbReference type="Proteomes" id="UP000319374"/>
    </source>
</evidence>
<dbReference type="Proteomes" id="UP000319374">
    <property type="component" value="Chromosome"/>
</dbReference>
<keyword evidence="4" id="KW-1185">Reference proteome</keyword>